<dbReference type="EMBL" id="MU274902">
    <property type="protein sequence ID" value="KAI0093331.1"/>
    <property type="molecule type" value="Genomic_DNA"/>
</dbReference>
<sequence>MSQFSRFLRVQSHMRMGTALTRRTYSTPGATEEIRKRLTDELKTAMKSKDTVKSTTIRSILSEVYSQDKTQPQPLSSSAIVSIIRKASTRRLDAAIEFEKAQRPELAEKERKEADLLQVFLPALLQEADVDRILQEIIEEQKPTPNDKRALGTIFKAFYSKVDRSLVDSDLVKKRAEALIAART</sequence>
<keyword evidence="2" id="KW-1185">Reference proteome</keyword>
<comment type="caution">
    <text evidence="1">The sequence shown here is derived from an EMBL/GenBank/DDBJ whole genome shotgun (WGS) entry which is preliminary data.</text>
</comment>
<gene>
    <name evidence="1" type="ORF">BDY19DRAFT_923301</name>
</gene>
<accession>A0ACB8UGD0</accession>
<dbReference type="Proteomes" id="UP001055072">
    <property type="component" value="Unassembled WGS sequence"/>
</dbReference>
<protein>
    <submittedName>
        <fullName evidence="1">GatB YqeY domain-containing protein</fullName>
    </submittedName>
</protein>
<proteinExistence type="predicted"/>
<evidence type="ECO:0000313" key="2">
    <source>
        <dbReference type="Proteomes" id="UP001055072"/>
    </source>
</evidence>
<evidence type="ECO:0000313" key="1">
    <source>
        <dbReference type="EMBL" id="KAI0093331.1"/>
    </source>
</evidence>
<name>A0ACB8UGD0_9APHY</name>
<reference evidence="1" key="1">
    <citation type="journal article" date="2021" name="Environ. Microbiol.">
        <title>Gene family expansions and transcriptome signatures uncover fungal adaptations to wood decay.</title>
        <authorList>
            <person name="Hage H."/>
            <person name="Miyauchi S."/>
            <person name="Viragh M."/>
            <person name="Drula E."/>
            <person name="Min B."/>
            <person name="Chaduli D."/>
            <person name="Navarro D."/>
            <person name="Favel A."/>
            <person name="Norest M."/>
            <person name="Lesage-Meessen L."/>
            <person name="Balint B."/>
            <person name="Merenyi Z."/>
            <person name="de Eugenio L."/>
            <person name="Morin E."/>
            <person name="Martinez A.T."/>
            <person name="Baldrian P."/>
            <person name="Stursova M."/>
            <person name="Martinez M.J."/>
            <person name="Novotny C."/>
            <person name="Magnuson J.K."/>
            <person name="Spatafora J.W."/>
            <person name="Maurice S."/>
            <person name="Pangilinan J."/>
            <person name="Andreopoulos W."/>
            <person name="LaButti K."/>
            <person name="Hundley H."/>
            <person name="Na H."/>
            <person name="Kuo A."/>
            <person name="Barry K."/>
            <person name="Lipzen A."/>
            <person name="Henrissat B."/>
            <person name="Riley R."/>
            <person name="Ahrendt S."/>
            <person name="Nagy L.G."/>
            <person name="Grigoriev I.V."/>
            <person name="Martin F."/>
            <person name="Rosso M.N."/>
        </authorList>
    </citation>
    <scope>NUCLEOTIDE SEQUENCE</scope>
    <source>
        <strain evidence="1">CBS 384.51</strain>
    </source>
</reference>
<organism evidence="1 2">
    <name type="scientific">Irpex rosettiformis</name>
    <dbReference type="NCBI Taxonomy" id="378272"/>
    <lineage>
        <taxon>Eukaryota</taxon>
        <taxon>Fungi</taxon>
        <taxon>Dikarya</taxon>
        <taxon>Basidiomycota</taxon>
        <taxon>Agaricomycotina</taxon>
        <taxon>Agaricomycetes</taxon>
        <taxon>Polyporales</taxon>
        <taxon>Irpicaceae</taxon>
        <taxon>Irpex</taxon>
    </lineage>
</organism>